<feature type="compositionally biased region" description="Low complexity" evidence="1">
    <location>
        <begin position="426"/>
        <end position="443"/>
    </location>
</feature>
<dbReference type="AlphaFoldDB" id="A0A7H8QV54"/>
<protein>
    <recommendedName>
        <fullName evidence="2">Protein kinase domain-containing protein</fullName>
    </recommendedName>
</protein>
<dbReference type="GO" id="GO:0044773">
    <property type="term" value="P:mitotic DNA damage checkpoint signaling"/>
    <property type="evidence" value="ECO:0007669"/>
    <property type="project" value="TreeGrafter"/>
</dbReference>
<feature type="compositionally biased region" description="Basic residues" evidence="1">
    <location>
        <begin position="335"/>
        <end position="345"/>
    </location>
</feature>
<organism evidence="3 4">
    <name type="scientific">Talaromyces rugulosus</name>
    <name type="common">Penicillium rugulosum</name>
    <dbReference type="NCBI Taxonomy" id="121627"/>
    <lineage>
        <taxon>Eukaryota</taxon>
        <taxon>Fungi</taxon>
        <taxon>Dikarya</taxon>
        <taxon>Ascomycota</taxon>
        <taxon>Pezizomycotina</taxon>
        <taxon>Eurotiomycetes</taxon>
        <taxon>Eurotiomycetidae</taxon>
        <taxon>Eurotiales</taxon>
        <taxon>Trichocomaceae</taxon>
        <taxon>Talaromyces</taxon>
        <taxon>Talaromyces sect. Islandici</taxon>
    </lineage>
</organism>
<dbReference type="SMART" id="SM00220">
    <property type="entry name" value="S_TKc"/>
    <property type="match status" value="1"/>
</dbReference>
<dbReference type="SUPFAM" id="SSF56112">
    <property type="entry name" value="Protein kinase-like (PK-like)"/>
    <property type="match status" value="1"/>
</dbReference>
<gene>
    <name evidence="3" type="ORF">TRUGW13939_04477</name>
</gene>
<dbReference type="PROSITE" id="PS50011">
    <property type="entry name" value="PROTEIN_KINASE_DOM"/>
    <property type="match status" value="1"/>
</dbReference>
<dbReference type="RefSeq" id="XP_035343543.1">
    <property type="nucleotide sequence ID" value="XM_035487650.1"/>
</dbReference>
<dbReference type="PANTHER" id="PTHR44167:SF24">
    <property type="entry name" value="SERINE_THREONINE-PROTEIN KINASE CHK2"/>
    <property type="match status" value="1"/>
</dbReference>
<feature type="compositionally biased region" description="Low complexity" evidence="1">
    <location>
        <begin position="664"/>
        <end position="679"/>
    </location>
</feature>
<dbReference type="Pfam" id="PF07714">
    <property type="entry name" value="PK_Tyr_Ser-Thr"/>
    <property type="match status" value="1"/>
</dbReference>
<dbReference type="InterPro" id="IPR001245">
    <property type="entry name" value="Ser-Thr/Tyr_kinase_cat_dom"/>
</dbReference>
<dbReference type="GeneID" id="55991978"/>
<evidence type="ECO:0000256" key="1">
    <source>
        <dbReference type="SAM" id="MobiDB-lite"/>
    </source>
</evidence>
<proteinExistence type="predicted"/>
<name>A0A7H8QV54_TALRU</name>
<feature type="region of interest" description="Disordered" evidence="1">
    <location>
        <begin position="598"/>
        <end position="637"/>
    </location>
</feature>
<dbReference type="GO" id="GO:0005524">
    <property type="term" value="F:ATP binding"/>
    <property type="evidence" value="ECO:0007669"/>
    <property type="project" value="InterPro"/>
</dbReference>
<feature type="domain" description="Protein kinase" evidence="2">
    <location>
        <begin position="94"/>
        <end position="578"/>
    </location>
</feature>
<feature type="region of interest" description="Disordered" evidence="1">
    <location>
        <begin position="330"/>
        <end position="413"/>
    </location>
</feature>
<dbReference type="OrthoDB" id="4062651at2759"/>
<dbReference type="GO" id="GO:0005634">
    <property type="term" value="C:nucleus"/>
    <property type="evidence" value="ECO:0007669"/>
    <property type="project" value="TreeGrafter"/>
</dbReference>
<evidence type="ECO:0000259" key="2">
    <source>
        <dbReference type="PROSITE" id="PS50011"/>
    </source>
</evidence>
<accession>A0A7H8QV54</accession>
<feature type="region of interest" description="Disordered" evidence="1">
    <location>
        <begin position="426"/>
        <end position="449"/>
    </location>
</feature>
<feature type="region of interest" description="Disordered" evidence="1">
    <location>
        <begin position="658"/>
        <end position="685"/>
    </location>
</feature>
<dbReference type="EMBL" id="CP055899">
    <property type="protein sequence ID" value="QKX57365.1"/>
    <property type="molecule type" value="Genomic_DNA"/>
</dbReference>
<keyword evidence="4" id="KW-1185">Reference proteome</keyword>
<feature type="compositionally biased region" description="Low complexity" evidence="1">
    <location>
        <begin position="384"/>
        <end position="403"/>
    </location>
</feature>
<dbReference type="PANTHER" id="PTHR44167">
    <property type="entry name" value="OVARIAN-SPECIFIC SERINE/THREONINE-PROTEIN KINASE LOK-RELATED"/>
    <property type="match status" value="1"/>
</dbReference>
<feature type="compositionally biased region" description="Polar residues" evidence="1">
    <location>
        <begin position="346"/>
        <end position="377"/>
    </location>
</feature>
<sequence length="719" mass="80228">MSEVSSLWWTDDRIEATLCRQYVLSHLQPEFQTRLFALLPWGEGLTSESYLDWILTRAGKLFLILNDIGIPHRIFDLADDCVDDSDLPFAEARVGDLNLAREGSNSSTLRNKFFLAQWRFLVRGINDGDHVKYTANEGVPVEIVKGNLVSSNNNKDGVEKVVLSGAVCRVYLRTQVEINAAPHFYEEDEVLEEIRSLRKLAHEHLFSIYGSYFVDDSINVLFKGDYDRTLSNFLVDTPQPFKRLAKPERREILVNWPHCLVSGLAWLHGHGHGHGAIRPSNVLVDHDYRIFLGHFEAMDTLLDPPKMNDIEAYQYAAPERWIRTTAIQEVTTSKTSHHSGGRTLRKSASTSKLRQSSKIRSSWMTETSLPSVSTESKGTVIRVGSGDSSTSNGSSSSSSLGSGRSVGGGARRGSYFRTKPILYTPSITSSNSSDSTTRPLSSPQDASTIPFVPHNSTIVRTWQSQQSNIQFSDIFSLGAIIVDILTFLCERKLSSFASHRAAKNRTPGRGGGVADASFHLAPNLGQVSSWLSLLEREAKKRKGLAFRAVEPIIEVVREMMARSPERRPLAGYLEGEFARTIQQLEGILATHCIAIPLLKPKKTPPSTSSGRPLDTLTESETNDHEEKQKQPISIPRRTNEKSALKLLDFDFPTPNTKIKYPSLDYNTTSSSENNSPSSEESYDPDMMVLHNLLDKKLARQPNFFDDVNASLPSLPRYEA</sequence>
<evidence type="ECO:0000313" key="4">
    <source>
        <dbReference type="Proteomes" id="UP000509510"/>
    </source>
</evidence>
<dbReference type="Proteomes" id="UP000509510">
    <property type="component" value="Chromosome II"/>
</dbReference>
<dbReference type="Gene3D" id="1.10.510.10">
    <property type="entry name" value="Transferase(Phosphotransferase) domain 1"/>
    <property type="match status" value="1"/>
</dbReference>
<dbReference type="InterPro" id="IPR000719">
    <property type="entry name" value="Prot_kinase_dom"/>
</dbReference>
<dbReference type="GO" id="GO:0004674">
    <property type="term" value="F:protein serine/threonine kinase activity"/>
    <property type="evidence" value="ECO:0007669"/>
    <property type="project" value="TreeGrafter"/>
</dbReference>
<dbReference type="InterPro" id="IPR011009">
    <property type="entry name" value="Kinase-like_dom_sf"/>
</dbReference>
<dbReference type="KEGG" id="trg:TRUGW13939_04477"/>
<reference evidence="4" key="1">
    <citation type="submission" date="2020-06" db="EMBL/GenBank/DDBJ databases">
        <title>A chromosome-scale genome assembly of Talaromyces rugulosus W13939.</title>
        <authorList>
            <person name="Wang B."/>
            <person name="Guo L."/>
            <person name="Ye K."/>
            <person name="Wang L."/>
        </authorList>
    </citation>
    <scope>NUCLEOTIDE SEQUENCE [LARGE SCALE GENOMIC DNA]</scope>
    <source>
        <strain evidence="4">W13939</strain>
    </source>
</reference>
<evidence type="ECO:0000313" key="3">
    <source>
        <dbReference type="EMBL" id="QKX57365.1"/>
    </source>
</evidence>